<dbReference type="GO" id="GO:0030288">
    <property type="term" value="C:outer membrane-bounded periplasmic space"/>
    <property type="evidence" value="ECO:0007669"/>
    <property type="project" value="TreeGrafter"/>
</dbReference>
<sequence>MLKATCLRALPLGLILLVTAACAPLGSEPVSTPPLTLHIAHINDTHSAFDPIDGQFQAQEQRVYNQWGGHPRLLTRIEQHRQAASDHQLPFLVLHGGDAWQGTAYFKVNEGRMNADILSRMGIDAMALGNHEFDLSNAHLNTFIEYINFPVLAANIDTSNDPDLADQANLKAYTLFRFDGAEKRVITRADISQAQRQGAQVVAVFGIALDDMPSISPNVGEVIFHDMVTSAQAMVDELQELGVAHILAVTHVGNAVDVSIAAQVNGIDAIIGGHSHSLLGDFRELGLGQSARPYAERVANPNGTSFTCVVQAGEYAQAVGLLELSFDADGQLTACGGGNTVLSNAALSNAAWFSDAERQQSMPSTKANDIKQWLQNVEGFAIVDEDPALREVIDTTYREPMLAAYGAPIGSLPEPIMHVRRPGDSGSDQHGSQLAPLIAAAQFNYANSPAVQRITGLKPDFALVGAGGIRSGLEEGEIREGTITLEVLPFASPLSIVPLRGSVVRDVIEQTIIATLPDGAHAGRFPYGGQLRYTFRETDAGIDGEVTSIQLNTGTIDAPRWRDLEDNVLYNVVMNSYIATGNDGWLAVAEAQRERSDRVDLIYVDGELQTRAVARIRALEGGRLQVEYQGQGIDCSASDVACNTDATAVVSYLQQRSQAANGVLLPLSYPTVTLERVNH</sequence>
<keyword evidence="2" id="KW-0547">Nucleotide-binding</keyword>
<dbReference type="SUPFAM" id="SSF56300">
    <property type="entry name" value="Metallo-dependent phosphatases"/>
    <property type="match status" value="1"/>
</dbReference>
<reference evidence="6 8" key="1">
    <citation type="journal article" date="2018" name="Front. Microbiol.">
        <title>Genome-Based Analysis Reveals the Taxonomy and Diversity of the Family Idiomarinaceae.</title>
        <authorList>
            <person name="Liu Y."/>
            <person name="Lai Q."/>
            <person name="Shao Z."/>
        </authorList>
    </citation>
    <scope>NUCLEOTIDE SEQUENCE [LARGE SCALE GENOMIC DNA]</scope>
    <source>
        <strain evidence="6 8">CF12-14</strain>
    </source>
</reference>
<evidence type="ECO:0000256" key="2">
    <source>
        <dbReference type="RuleBase" id="RU362119"/>
    </source>
</evidence>
<dbReference type="RefSeq" id="WP_111568830.1">
    <property type="nucleotide sequence ID" value="NZ_PIPK01000002.1"/>
</dbReference>
<comment type="similarity">
    <text evidence="2">Belongs to the 5'-nucleotidase family.</text>
</comment>
<dbReference type="Gene3D" id="3.60.21.10">
    <property type="match status" value="1"/>
</dbReference>
<reference evidence="5 7" key="2">
    <citation type="submission" date="2018-06" db="EMBL/GenBank/DDBJ databases">
        <title>Genomic Encyclopedia of Type Strains, Phase III (KMG-III): the genomes of soil and plant-associated and newly described type strains.</title>
        <authorList>
            <person name="Whitman W."/>
        </authorList>
    </citation>
    <scope>NUCLEOTIDE SEQUENCE [LARGE SCALE GENOMIC DNA]</scope>
    <source>
        <strain evidence="5 7">CGMCC 1.15366</strain>
    </source>
</reference>
<feature type="chain" id="PRO_5016190180" evidence="2">
    <location>
        <begin position="24"/>
        <end position="679"/>
    </location>
</feature>
<gene>
    <name evidence="5" type="ORF">B0I24_103226</name>
    <name evidence="6" type="ORF">CWE07_03130</name>
</gene>
<dbReference type="InterPro" id="IPR004843">
    <property type="entry name" value="Calcineurin-like_PHP"/>
</dbReference>
<dbReference type="GO" id="GO:0000166">
    <property type="term" value="F:nucleotide binding"/>
    <property type="evidence" value="ECO:0007669"/>
    <property type="project" value="UniProtKB-KW"/>
</dbReference>
<dbReference type="InterPro" id="IPR006179">
    <property type="entry name" value="5_nucleotidase/apyrase"/>
</dbReference>
<dbReference type="GO" id="GO:0009166">
    <property type="term" value="P:nucleotide catabolic process"/>
    <property type="evidence" value="ECO:0007669"/>
    <property type="project" value="InterPro"/>
</dbReference>
<feature type="domain" description="Calcineurin-like phosphoesterase" evidence="3">
    <location>
        <begin position="38"/>
        <end position="277"/>
    </location>
</feature>
<dbReference type="EMBL" id="PIPK01000002">
    <property type="protein sequence ID" value="RUO27629.1"/>
    <property type="molecule type" value="Genomic_DNA"/>
</dbReference>
<evidence type="ECO:0000256" key="1">
    <source>
        <dbReference type="ARBA" id="ARBA00022729"/>
    </source>
</evidence>
<evidence type="ECO:0000259" key="3">
    <source>
        <dbReference type="Pfam" id="PF00149"/>
    </source>
</evidence>
<dbReference type="GO" id="GO:0008768">
    <property type="term" value="F:UDP-sugar diphosphatase activity"/>
    <property type="evidence" value="ECO:0007669"/>
    <property type="project" value="TreeGrafter"/>
</dbReference>
<comment type="caution">
    <text evidence="5">The sequence shown here is derived from an EMBL/GenBank/DDBJ whole genome shotgun (WGS) entry which is preliminary data.</text>
</comment>
<dbReference type="AlphaFoldDB" id="A0A327X7U2"/>
<dbReference type="EMBL" id="QLMD01000003">
    <property type="protein sequence ID" value="RAJ99226.1"/>
    <property type="molecule type" value="Genomic_DNA"/>
</dbReference>
<evidence type="ECO:0000259" key="4">
    <source>
        <dbReference type="Pfam" id="PF02872"/>
    </source>
</evidence>
<name>A0A327X7U2_9GAMM</name>
<dbReference type="OrthoDB" id="9803927at2"/>
<feature type="signal peptide" evidence="2">
    <location>
        <begin position="1"/>
        <end position="23"/>
    </location>
</feature>
<dbReference type="GO" id="GO:0008253">
    <property type="term" value="F:5'-nucleotidase activity"/>
    <property type="evidence" value="ECO:0007669"/>
    <property type="project" value="TreeGrafter"/>
</dbReference>
<evidence type="ECO:0000313" key="6">
    <source>
        <dbReference type="EMBL" id="RUO27629.1"/>
    </source>
</evidence>
<keyword evidence="1 2" id="KW-0732">Signal</keyword>
<dbReference type="Pfam" id="PF02872">
    <property type="entry name" value="5_nucleotid_C"/>
    <property type="match status" value="1"/>
</dbReference>
<dbReference type="Gene3D" id="3.90.780.10">
    <property type="entry name" value="5'-Nucleotidase, C-terminal domain"/>
    <property type="match status" value="1"/>
</dbReference>
<dbReference type="InterPro" id="IPR029052">
    <property type="entry name" value="Metallo-depent_PP-like"/>
</dbReference>
<organism evidence="5 7">
    <name type="scientific">Aliidiomarina maris</name>
    <dbReference type="NCBI Taxonomy" id="531312"/>
    <lineage>
        <taxon>Bacteria</taxon>
        <taxon>Pseudomonadati</taxon>
        <taxon>Pseudomonadota</taxon>
        <taxon>Gammaproteobacteria</taxon>
        <taxon>Alteromonadales</taxon>
        <taxon>Idiomarinaceae</taxon>
        <taxon>Aliidiomarina</taxon>
    </lineage>
</organism>
<dbReference type="PROSITE" id="PS51257">
    <property type="entry name" value="PROKAR_LIPOPROTEIN"/>
    <property type="match status" value="1"/>
</dbReference>
<dbReference type="Proteomes" id="UP000249203">
    <property type="component" value="Unassembled WGS sequence"/>
</dbReference>
<evidence type="ECO:0000313" key="5">
    <source>
        <dbReference type="EMBL" id="RAJ99226.1"/>
    </source>
</evidence>
<dbReference type="PANTHER" id="PTHR11575">
    <property type="entry name" value="5'-NUCLEOTIDASE-RELATED"/>
    <property type="match status" value="1"/>
</dbReference>
<dbReference type="InterPro" id="IPR008334">
    <property type="entry name" value="5'-Nucleotdase_C"/>
</dbReference>
<dbReference type="PANTHER" id="PTHR11575:SF24">
    <property type="entry name" value="5'-NUCLEOTIDASE"/>
    <property type="match status" value="1"/>
</dbReference>
<evidence type="ECO:0000313" key="8">
    <source>
        <dbReference type="Proteomes" id="UP000287865"/>
    </source>
</evidence>
<dbReference type="Pfam" id="PF00149">
    <property type="entry name" value="Metallophos"/>
    <property type="match status" value="1"/>
</dbReference>
<proteinExistence type="inferred from homology"/>
<protein>
    <submittedName>
        <fullName evidence="5 6">5'-nucleotidase</fullName>
    </submittedName>
</protein>
<keyword evidence="8" id="KW-1185">Reference proteome</keyword>
<accession>A0A327X7U2</accession>
<dbReference type="PRINTS" id="PR01607">
    <property type="entry name" value="APYRASEFAMLY"/>
</dbReference>
<keyword evidence="2" id="KW-0378">Hydrolase</keyword>
<dbReference type="InterPro" id="IPR036907">
    <property type="entry name" value="5'-Nucleotdase_C_sf"/>
</dbReference>
<evidence type="ECO:0000313" key="7">
    <source>
        <dbReference type="Proteomes" id="UP000249203"/>
    </source>
</evidence>
<dbReference type="SUPFAM" id="SSF55816">
    <property type="entry name" value="5'-nucleotidase (syn. UDP-sugar hydrolase), C-terminal domain"/>
    <property type="match status" value="1"/>
</dbReference>
<dbReference type="Proteomes" id="UP000287865">
    <property type="component" value="Unassembled WGS sequence"/>
</dbReference>
<feature type="domain" description="5'-Nucleotidase C-terminal" evidence="4">
    <location>
        <begin position="427"/>
        <end position="588"/>
    </location>
</feature>